<evidence type="ECO:0000313" key="4">
    <source>
        <dbReference type="Proteomes" id="UP000483362"/>
    </source>
</evidence>
<feature type="compositionally biased region" description="Basic residues" evidence="1">
    <location>
        <begin position="354"/>
        <end position="365"/>
    </location>
</feature>
<dbReference type="AlphaFoldDB" id="A0A6L5XAF6"/>
<accession>A0A6L5XAF6</accession>
<keyword evidence="4" id="KW-1185">Reference proteome</keyword>
<protein>
    <submittedName>
        <fullName evidence="3">Gliding motility protein GldN</fullName>
    </submittedName>
</protein>
<feature type="compositionally biased region" description="Acidic residues" evidence="1">
    <location>
        <begin position="313"/>
        <end position="326"/>
    </location>
</feature>
<comment type="caution">
    <text evidence="3">The sequence shown here is derived from an EMBL/GenBank/DDBJ whole genome shotgun (WGS) entry which is preliminary data.</text>
</comment>
<dbReference type="InterPro" id="IPR019847">
    <property type="entry name" value="Gliding_motility_assoc_GldN"/>
</dbReference>
<gene>
    <name evidence="3" type="primary">gldN</name>
    <name evidence="3" type="ORF">FYJ29_02455</name>
</gene>
<evidence type="ECO:0000313" key="3">
    <source>
        <dbReference type="EMBL" id="MSS16637.1"/>
    </source>
</evidence>
<name>A0A6L5XAF6_9BACT</name>
<feature type="region of interest" description="Disordered" evidence="1">
    <location>
        <begin position="298"/>
        <end position="382"/>
    </location>
</feature>
<feature type="compositionally biased region" description="Basic and acidic residues" evidence="1">
    <location>
        <begin position="298"/>
        <end position="308"/>
    </location>
</feature>
<reference evidence="3 4" key="1">
    <citation type="submission" date="2019-08" db="EMBL/GenBank/DDBJ databases">
        <title>In-depth cultivation of the pig gut microbiome towards novel bacterial diversity and tailored functional studies.</title>
        <authorList>
            <person name="Wylensek D."/>
            <person name="Hitch T.C.A."/>
            <person name="Clavel T."/>
        </authorList>
    </citation>
    <scope>NUCLEOTIDE SEQUENCE [LARGE SCALE GENOMIC DNA]</scope>
    <source>
        <strain evidence="3 4">Oil-RF-744-WCA-WT-10</strain>
    </source>
</reference>
<dbReference type="EMBL" id="VULT01000003">
    <property type="protein sequence ID" value="MSS16637.1"/>
    <property type="molecule type" value="Genomic_DNA"/>
</dbReference>
<dbReference type="RefSeq" id="WP_154327339.1">
    <property type="nucleotide sequence ID" value="NZ_CP045696.1"/>
</dbReference>
<feature type="compositionally biased region" description="Basic residues" evidence="1">
    <location>
        <begin position="333"/>
        <end position="345"/>
    </location>
</feature>
<evidence type="ECO:0000256" key="1">
    <source>
        <dbReference type="SAM" id="MobiDB-lite"/>
    </source>
</evidence>
<keyword evidence="2" id="KW-0732">Signal</keyword>
<evidence type="ECO:0000256" key="2">
    <source>
        <dbReference type="SAM" id="SignalP"/>
    </source>
</evidence>
<dbReference type="NCBIfam" id="TIGR03523">
    <property type="entry name" value="GldN"/>
    <property type="match status" value="1"/>
</dbReference>
<organism evidence="3 4">
    <name type="scientific">Sodaliphilus pleomorphus</name>
    <dbReference type="NCBI Taxonomy" id="2606626"/>
    <lineage>
        <taxon>Bacteria</taxon>
        <taxon>Pseudomonadati</taxon>
        <taxon>Bacteroidota</taxon>
        <taxon>Bacteroidia</taxon>
        <taxon>Bacteroidales</taxon>
        <taxon>Muribaculaceae</taxon>
        <taxon>Sodaliphilus</taxon>
    </lineage>
</organism>
<sequence length="382" mass="44276">MKFLKIITVALLAALAGLSTQAQVVRKKAGDEGKKKTNSAISERQQSFYEVNEPSDADLQWMKVVYRELDLTKGKNPALYYPEEPNEDGQSLFYIIMRLVADGDIDCYEWLDGREMFTPEYKYKVSNMLDRFHILYTTAKGSTEKHPRYSIENADIPGSEVLSYYIIEKWEFDTRSNAMKSRVEALCPVLHREDEYGVMQKWPMFWVKMNDIRPYIARQYVFTDDDNNLLRYNLDDFFKLNMYSGEIYKVKNLRNMTLRQQFPDDSAYHHAQDSIEARLRQFNKSLWVPDREELMAAKEAREKAERAKAAQADGDEQQATQDDDEQQSTTVKSARKRSSTKRGSKAKSSSQSKSKPKTTKVKTRSIKSSSGGATRSVRNRKR</sequence>
<dbReference type="Pfam" id="PF19841">
    <property type="entry name" value="GldN"/>
    <property type="match status" value="1"/>
</dbReference>
<dbReference type="Proteomes" id="UP000483362">
    <property type="component" value="Unassembled WGS sequence"/>
</dbReference>
<feature type="chain" id="PRO_5026685282" evidence="2">
    <location>
        <begin position="23"/>
        <end position="382"/>
    </location>
</feature>
<proteinExistence type="predicted"/>
<feature type="signal peptide" evidence="2">
    <location>
        <begin position="1"/>
        <end position="22"/>
    </location>
</feature>